<dbReference type="CDD" id="cd04301">
    <property type="entry name" value="NAT_SF"/>
    <property type="match status" value="1"/>
</dbReference>
<name>A0ABW4CSI8_9LACO</name>
<dbReference type="Proteomes" id="UP001597192">
    <property type="component" value="Unassembled WGS sequence"/>
</dbReference>
<dbReference type="EC" id="2.3.1.-" evidence="4"/>
<dbReference type="RefSeq" id="WP_225423120.1">
    <property type="nucleotide sequence ID" value="NZ_JBHTOG010000063.1"/>
</dbReference>
<proteinExistence type="predicted"/>
<keyword evidence="2 4" id="KW-0012">Acyltransferase</keyword>
<evidence type="ECO:0000313" key="4">
    <source>
        <dbReference type="EMBL" id="MFD1433288.1"/>
    </source>
</evidence>
<dbReference type="PANTHER" id="PTHR43800:SF1">
    <property type="entry name" value="PEPTIDYL-LYSINE N-ACETYLTRANSFERASE YJAB"/>
    <property type="match status" value="1"/>
</dbReference>
<keyword evidence="5" id="KW-1185">Reference proteome</keyword>
<evidence type="ECO:0000259" key="3">
    <source>
        <dbReference type="PROSITE" id="PS51186"/>
    </source>
</evidence>
<feature type="domain" description="N-acetyltransferase" evidence="3">
    <location>
        <begin position="6"/>
        <end position="144"/>
    </location>
</feature>
<dbReference type="InterPro" id="IPR000182">
    <property type="entry name" value="GNAT_dom"/>
</dbReference>
<evidence type="ECO:0000256" key="1">
    <source>
        <dbReference type="ARBA" id="ARBA00022679"/>
    </source>
</evidence>
<dbReference type="Pfam" id="PF13508">
    <property type="entry name" value="Acetyltransf_7"/>
    <property type="match status" value="1"/>
</dbReference>
<dbReference type="GO" id="GO:0016746">
    <property type="term" value="F:acyltransferase activity"/>
    <property type="evidence" value="ECO:0007669"/>
    <property type="project" value="UniProtKB-KW"/>
</dbReference>
<sequence length="144" mass="15756">MTTEITTLENPTEAELDQLMSIWLASNLDAHGFIDPHYWQANVPAVREALGEAELIVAKNGPAIIGFAGLQGDFLAGLFVDATWRDRGIGGMLMAACQAVHARLALEVYVANSRAGDFYLHHGFHVSGRTVDQGEPILEMAWHR</sequence>
<gene>
    <name evidence="4" type="ORF">ACFQ47_11485</name>
</gene>
<dbReference type="SUPFAM" id="SSF55729">
    <property type="entry name" value="Acyl-CoA N-acyltransferases (Nat)"/>
    <property type="match status" value="1"/>
</dbReference>
<dbReference type="Gene3D" id="3.40.630.30">
    <property type="match status" value="1"/>
</dbReference>
<comment type="caution">
    <text evidence="4">The sequence shown here is derived from an EMBL/GenBank/DDBJ whole genome shotgun (WGS) entry which is preliminary data.</text>
</comment>
<accession>A0ABW4CSI8</accession>
<organism evidence="4 5">
    <name type="scientific">Lacticaseibacillus yichunensis</name>
    <dbReference type="NCBI Taxonomy" id="2486015"/>
    <lineage>
        <taxon>Bacteria</taxon>
        <taxon>Bacillati</taxon>
        <taxon>Bacillota</taxon>
        <taxon>Bacilli</taxon>
        <taxon>Lactobacillales</taxon>
        <taxon>Lactobacillaceae</taxon>
        <taxon>Lacticaseibacillus</taxon>
    </lineage>
</organism>
<dbReference type="PANTHER" id="PTHR43800">
    <property type="entry name" value="PEPTIDYL-LYSINE N-ACETYLTRANSFERASE YJAB"/>
    <property type="match status" value="1"/>
</dbReference>
<dbReference type="InterPro" id="IPR016181">
    <property type="entry name" value="Acyl_CoA_acyltransferase"/>
</dbReference>
<dbReference type="EMBL" id="JBHTOG010000063">
    <property type="protein sequence ID" value="MFD1433288.1"/>
    <property type="molecule type" value="Genomic_DNA"/>
</dbReference>
<protein>
    <submittedName>
        <fullName evidence="4">GNAT family N-acetyltransferase</fullName>
        <ecNumber evidence="4">2.3.1.-</ecNumber>
    </submittedName>
</protein>
<dbReference type="PROSITE" id="PS51186">
    <property type="entry name" value="GNAT"/>
    <property type="match status" value="1"/>
</dbReference>
<evidence type="ECO:0000256" key="2">
    <source>
        <dbReference type="ARBA" id="ARBA00023315"/>
    </source>
</evidence>
<keyword evidence="1 4" id="KW-0808">Transferase</keyword>
<reference evidence="5" key="1">
    <citation type="journal article" date="2019" name="Int. J. Syst. Evol. Microbiol.">
        <title>The Global Catalogue of Microorganisms (GCM) 10K type strain sequencing project: providing services to taxonomists for standard genome sequencing and annotation.</title>
        <authorList>
            <consortium name="The Broad Institute Genomics Platform"/>
            <consortium name="The Broad Institute Genome Sequencing Center for Infectious Disease"/>
            <person name="Wu L."/>
            <person name="Ma J."/>
        </authorList>
    </citation>
    <scope>NUCLEOTIDE SEQUENCE [LARGE SCALE GENOMIC DNA]</scope>
    <source>
        <strain evidence="5">CCM 8947</strain>
    </source>
</reference>
<evidence type="ECO:0000313" key="5">
    <source>
        <dbReference type="Proteomes" id="UP001597192"/>
    </source>
</evidence>